<dbReference type="EMBL" id="JAPDDT010000029">
    <property type="protein sequence ID" value="MCW1926545.1"/>
    <property type="molecule type" value="Genomic_DNA"/>
</dbReference>
<comment type="caution">
    <text evidence="1">The sequence shown here is derived from an EMBL/GenBank/DDBJ whole genome shotgun (WGS) entry which is preliminary data.</text>
</comment>
<accession>A0ABT3GSQ0</accession>
<name>A0ABT3GSQ0_9BACT</name>
<gene>
    <name evidence="1" type="ORF">OKA05_28595</name>
</gene>
<proteinExistence type="predicted"/>
<dbReference type="Proteomes" id="UP001320876">
    <property type="component" value="Unassembled WGS sequence"/>
</dbReference>
<evidence type="ECO:0000313" key="1">
    <source>
        <dbReference type="EMBL" id="MCW1926545.1"/>
    </source>
</evidence>
<dbReference type="RefSeq" id="WP_264490653.1">
    <property type="nucleotide sequence ID" value="NZ_JAPDDT010000029.1"/>
</dbReference>
<evidence type="ECO:0008006" key="3">
    <source>
        <dbReference type="Google" id="ProtNLM"/>
    </source>
</evidence>
<keyword evidence="2" id="KW-1185">Reference proteome</keyword>
<reference evidence="1 2" key="1">
    <citation type="submission" date="2022-10" db="EMBL/GenBank/DDBJ databases">
        <title>Luteolibacter arcticus strain CCTCC AB 2014275, whole genome shotgun sequencing project.</title>
        <authorList>
            <person name="Zhao G."/>
            <person name="Shen L."/>
        </authorList>
    </citation>
    <scope>NUCLEOTIDE SEQUENCE [LARGE SCALE GENOMIC DNA]</scope>
    <source>
        <strain evidence="1 2">CCTCC AB 2014275</strain>
    </source>
</reference>
<evidence type="ECO:0000313" key="2">
    <source>
        <dbReference type="Proteomes" id="UP001320876"/>
    </source>
</evidence>
<protein>
    <recommendedName>
        <fullName evidence="3">Response regulator receiver protein</fullName>
    </recommendedName>
</protein>
<sequence length="221" mass="24615">MRRVLIVDDQDPAFAGELETEIRDESGNAPELMHINPSDFFSDGRTPDQTLAKLLARVAEAATEFWDVIIIDLYLGDFGFDGHRNLEVCLRVAEAAREANRSATMLLYSGTLSKYVNELLGGGASDTQLRRIFHAEVANFVQRSRIAREVRSAVDNPTWLLRVDRLLMTTPALVVGPEEAEFVGRTFAELAKLVRRQNDEGQKITQLAVDYGVAAFTDLNS</sequence>
<organism evidence="1 2">
    <name type="scientific">Luteolibacter arcticus</name>
    <dbReference type="NCBI Taxonomy" id="1581411"/>
    <lineage>
        <taxon>Bacteria</taxon>
        <taxon>Pseudomonadati</taxon>
        <taxon>Verrucomicrobiota</taxon>
        <taxon>Verrucomicrobiia</taxon>
        <taxon>Verrucomicrobiales</taxon>
        <taxon>Verrucomicrobiaceae</taxon>
        <taxon>Luteolibacter</taxon>
    </lineage>
</organism>